<dbReference type="AlphaFoldDB" id="A0A9D4ACI2"/>
<gene>
    <name evidence="1" type="ORF">J1N35_010358</name>
</gene>
<evidence type="ECO:0000313" key="1">
    <source>
        <dbReference type="EMBL" id="KAH1106590.1"/>
    </source>
</evidence>
<dbReference type="PANTHER" id="PTHR47481:SF34">
    <property type="entry name" value="CCHC-TYPE DOMAIN-CONTAINING PROTEIN"/>
    <property type="match status" value="1"/>
</dbReference>
<reference evidence="1 2" key="1">
    <citation type="journal article" date="2021" name="Plant Biotechnol. J.">
        <title>Multi-omics assisted identification of the key and species-specific regulatory components of drought-tolerant mechanisms in Gossypium stocksii.</title>
        <authorList>
            <person name="Yu D."/>
            <person name="Ke L."/>
            <person name="Zhang D."/>
            <person name="Wu Y."/>
            <person name="Sun Y."/>
            <person name="Mei J."/>
            <person name="Sun J."/>
            <person name="Sun Y."/>
        </authorList>
    </citation>
    <scope>NUCLEOTIDE SEQUENCE [LARGE SCALE GENOMIC DNA]</scope>
    <source>
        <strain evidence="2">cv. E1</strain>
        <tissue evidence="1">Leaf</tissue>
    </source>
</reference>
<dbReference type="OrthoDB" id="1912561at2759"/>
<protein>
    <submittedName>
        <fullName evidence="1">Uncharacterized protein</fullName>
    </submittedName>
</protein>
<name>A0A9D4ACI2_9ROSI</name>
<comment type="caution">
    <text evidence="1">The sequence shown here is derived from an EMBL/GenBank/DDBJ whole genome shotgun (WGS) entry which is preliminary data.</text>
</comment>
<dbReference type="PANTHER" id="PTHR47481">
    <property type="match status" value="1"/>
</dbReference>
<evidence type="ECO:0000313" key="2">
    <source>
        <dbReference type="Proteomes" id="UP000828251"/>
    </source>
</evidence>
<sequence length="127" mass="14229">MDLSSIPIANQVTPSFTNKKISVCLNDHNFLLRKQQVLFTIHGNDFEGFLDGTEVIRTRFVISATGETVVNPELCRLFSTSTTTKVMHLHFQLRAMKKADLSMCDYIIKIKKVYDTLAACGNAATEV</sequence>
<dbReference type="EMBL" id="JAIQCV010000004">
    <property type="protein sequence ID" value="KAH1106590.1"/>
    <property type="molecule type" value="Genomic_DNA"/>
</dbReference>
<accession>A0A9D4ACI2</accession>
<organism evidence="1 2">
    <name type="scientific">Gossypium stocksii</name>
    <dbReference type="NCBI Taxonomy" id="47602"/>
    <lineage>
        <taxon>Eukaryota</taxon>
        <taxon>Viridiplantae</taxon>
        <taxon>Streptophyta</taxon>
        <taxon>Embryophyta</taxon>
        <taxon>Tracheophyta</taxon>
        <taxon>Spermatophyta</taxon>
        <taxon>Magnoliopsida</taxon>
        <taxon>eudicotyledons</taxon>
        <taxon>Gunneridae</taxon>
        <taxon>Pentapetalae</taxon>
        <taxon>rosids</taxon>
        <taxon>malvids</taxon>
        <taxon>Malvales</taxon>
        <taxon>Malvaceae</taxon>
        <taxon>Malvoideae</taxon>
        <taxon>Gossypium</taxon>
    </lineage>
</organism>
<keyword evidence="2" id="KW-1185">Reference proteome</keyword>
<proteinExistence type="predicted"/>
<dbReference type="Proteomes" id="UP000828251">
    <property type="component" value="Unassembled WGS sequence"/>
</dbReference>